<proteinExistence type="predicted"/>
<dbReference type="SMART" id="SM00849">
    <property type="entry name" value="Lactamase_B"/>
    <property type="match status" value="1"/>
</dbReference>
<evidence type="ECO:0000259" key="1">
    <source>
        <dbReference type="SMART" id="SM00849"/>
    </source>
</evidence>
<dbReference type="Pfam" id="PF13483">
    <property type="entry name" value="Lactamase_B_3"/>
    <property type="match status" value="1"/>
</dbReference>
<protein>
    <submittedName>
        <fullName evidence="2">MBL fold metallo-hydrolase</fullName>
    </submittedName>
</protein>
<dbReference type="PANTHER" id="PTHR42967:SF1">
    <property type="entry name" value="MBL FOLD METALLO-HYDROLASE"/>
    <property type="match status" value="1"/>
</dbReference>
<comment type="caution">
    <text evidence="2">The sequence shown here is derived from an EMBL/GenBank/DDBJ whole genome shotgun (WGS) entry which is preliminary data.</text>
</comment>
<dbReference type="InterPro" id="IPR036866">
    <property type="entry name" value="RibonucZ/Hydroxyglut_hydro"/>
</dbReference>
<dbReference type="EMBL" id="DXFT01000044">
    <property type="protein sequence ID" value="HIX02906.1"/>
    <property type="molecule type" value="Genomic_DNA"/>
</dbReference>
<reference evidence="2" key="2">
    <citation type="submission" date="2021-04" db="EMBL/GenBank/DDBJ databases">
        <authorList>
            <person name="Gilroy R."/>
        </authorList>
    </citation>
    <scope>NUCLEOTIDE SEQUENCE</scope>
    <source>
        <strain evidence="2">23274</strain>
    </source>
</reference>
<feature type="domain" description="Metallo-beta-lactamase" evidence="1">
    <location>
        <begin position="7"/>
        <end position="175"/>
    </location>
</feature>
<reference evidence="2" key="1">
    <citation type="journal article" date="2021" name="PeerJ">
        <title>Extensive microbial diversity within the chicken gut microbiome revealed by metagenomics and culture.</title>
        <authorList>
            <person name="Gilroy R."/>
            <person name="Ravi A."/>
            <person name="Getino M."/>
            <person name="Pursley I."/>
            <person name="Horton D.L."/>
            <person name="Alikhan N.F."/>
            <person name="Baker D."/>
            <person name="Gharbi K."/>
            <person name="Hall N."/>
            <person name="Watson M."/>
            <person name="Adriaenssens E.M."/>
            <person name="Foster-Nyarko E."/>
            <person name="Jarju S."/>
            <person name="Secka A."/>
            <person name="Antonio M."/>
            <person name="Oren A."/>
            <person name="Chaudhuri R.R."/>
            <person name="La Ragione R."/>
            <person name="Hildebrand F."/>
            <person name="Pallen M.J."/>
        </authorList>
    </citation>
    <scope>NUCLEOTIDE SEQUENCE</scope>
    <source>
        <strain evidence="2">23274</strain>
    </source>
</reference>
<dbReference type="InterPro" id="IPR001279">
    <property type="entry name" value="Metallo-B-lactamas"/>
</dbReference>
<name>A0A9D2AB26_9BACT</name>
<dbReference type="PANTHER" id="PTHR42967">
    <property type="entry name" value="METAL DEPENDENT HYDROLASE"/>
    <property type="match status" value="1"/>
</dbReference>
<evidence type="ECO:0000313" key="3">
    <source>
        <dbReference type="Proteomes" id="UP000824202"/>
    </source>
</evidence>
<sequence length="237" mass="27648">MLLTYIYHSGFVLKGKGFALLIDYYRDTPERYVHKHFLEFPGQLYVLATHAHPDHFNPEILQWQDKRPDIRYILSQDIRRKMRHSPVEASFLKKGGEWEDDSVKVNAFGSTDVGVSFLIEAEGLRIFHAGDLNDWHWEEESTPGEVLQAENAWHRELDALAQAVDRLDLALFPIDPRLGKHYMRGAREFVQRIPVRYFAPMHCWDLYDEGNAFRPYMEAQGGKFIAIHHPGDTIEIK</sequence>
<dbReference type="AlphaFoldDB" id="A0A9D2AB26"/>
<dbReference type="Gene3D" id="3.60.15.10">
    <property type="entry name" value="Ribonuclease Z/Hydroxyacylglutathione hydrolase-like"/>
    <property type="match status" value="1"/>
</dbReference>
<dbReference type="CDD" id="cd06262">
    <property type="entry name" value="metallo-hydrolase-like_MBL-fold"/>
    <property type="match status" value="1"/>
</dbReference>
<accession>A0A9D2AB26</accession>
<dbReference type="SUPFAM" id="SSF56281">
    <property type="entry name" value="Metallo-hydrolase/oxidoreductase"/>
    <property type="match status" value="1"/>
</dbReference>
<organism evidence="2 3">
    <name type="scientific">Candidatus Odoribacter faecigallinarum</name>
    <dbReference type="NCBI Taxonomy" id="2838706"/>
    <lineage>
        <taxon>Bacteria</taxon>
        <taxon>Pseudomonadati</taxon>
        <taxon>Bacteroidota</taxon>
        <taxon>Bacteroidia</taxon>
        <taxon>Bacteroidales</taxon>
        <taxon>Odoribacteraceae</taxon>
        <taxon>Odoribacter</taxon>
    </lineage>
</organism>
<evidence type="ECO:0000313" key="2">
    <source>
        <dbReference type="EMBL" id="HIX02906.1"/>
    </source>
</evidence>
<dbReference type="Proteomes" id="UP000824202">
    <property type="component" value="Unassembled WGS sequence"/>
</dbReference>
<gene>
    <name evidence="2" type="ORF">H9863_02165</name>
</gene>